<feature type="compositionally biased region" description="Basic and acidic residues" evidence="1">
    <location>
        <begin position="271"/>
        <end position="289"/>
    </location>
</feature>
<feature type="region of interest" description="Disordered" evidence="1">
    <location>
        <begin position="269"/>
        <end position="289"/>
    </location>
</feature>
<feature type="domain" description="Putative DNA-binding" evidence="2">
    <location>
        <begin position="19"/>
        <end position="98"/>
    </location>
</feature>
<accession>A0A080MEG0</accession>
<gene>
    <name evidence="3" type="ORF">AW06_003396</name>
</gene>
<dbReference type="STRING" id="1453999.AW06_003396"/>
<proteinExistence type="predicted"/>
<dbReference type="Proteomes" id="UP000021315">
    <property type="component" value="Unassembled WGS sequence"/>
</dbReference>
<name>A0A080MEG0_9PROT</name>
<reference evidence="3" key="1">
    <citation type="submission" date="2014-02" db="EMBL/GenBank/DDBJ databases">
        <title>Expanding our view of genomic diversity in Candidatus Accumulibacter clades.</title>
        <authorList>
            <person name="Skennerton C.T."/>
            <person name="Barr J.J."/>
            <person name="Slater F.R."/>
            <person name="Bond P.L."/>
            <person name="Tyson G.W."/>
        </authorList>
    </citation>
    <scope>NUCLEOTIDE SEQUENCE [LARGE SCALE GENOMIC DNA]</scope>
</reference>
<dbReference type="RefSeq" id="WP_273704771.1">
    <property type="nucleotide sequence ID" value="NZ_JDST02000082.1"/>
</dbReference>
<evidence type="ECO:0000313" key="4">
    <source>
        <dbReference type="Proteomes" id="UP000021315"/>
    </source>
</evidence>
<dbReference type="AlphaFoldDB" id="A0A080MEG0"/>
<dbReference type="EMBL" id="JDST02000082">
    <property type="protein sequence ID" value="KFB75564.1"/>
    <property type="molecule type" value="Genomic_DNA"/>
</dbReference>
<evidence type="ECO:0000256" key="1">
    <source>
        <dbReference type="SAM" id="MobiDB-lite"/>
    </source>
</evidence>
<dbReference type="Gene3D" id="1.10.150.690">
    <property type="entry name" value="DUF2063"/>
    <property type="match status" value="1"/>
</dbReference>
<evidence type="ECO:0000259" key="2">
    <source>
        <dbReference type="Pfam" id="PF09836"/>
    </source>
</evidence>
<evidence type="ECO:0000313" key="3">
    <source>
        <dbReference type="EMBL" id="KFB75564.1"/>
    </source>
</evidence>
<keyword evidence="4" id="KW-1185">Reference proteome</keyword>
<dbReference type="InterPro" id="IPR018640">
    <property type="entry name" value="DUF2063"/>
</dbReference>
<dbReference type="Pfam" id="PF09836">
    <property type="entry name" value="DUF2063"/>
    <property type="match status" value="1"/>
</dbReference>
<protein>
    <recommendedName>
        <fullName evidence="2">Putative DNA-binding domain-containing protein</fullName>
    </recommendedName>
</protein>
<comment type="caution">
    <text evidence="3">The sequence shown here is derived from an EMBL/GenBank/DDBJ whole genome shotgun (WGS) entry which is preliminary data.</text>
</comment>
<dbReference type="InterPro" id="IPR044922">
    <property type="entry name" value="DUF2063_N_sf"/>
</dbReference>
<organism evidence="3 4">
    <name type="scientific">Candidatus Accumulibacter cognatus</name>
    <dbReference type="NCBI Taxonomy" id="2954383"/>
    <lineage>
        <taxon>Bacteria</taxon>
        <taxon>Pseudomonadati</taxon>
        <taxon>Pseudomonadota</taxon>
        <taxon>Betaproteobacteria</taxon>
        <taxon>Candidatus Accumulibacter</taxon>
    </lineage>
</organism>
<sequence>MPTLRELELAFVRGMFDATEVAAESFVCANGMAPAARLAIYRNNIVHNYREALRDVYPVIERLVGEDFFRFAADHYIPCHPSSQGNLHGFGGEFSTFLEQFPPAAGLPYLGDVARLEWNWHESFHAANGSAMAIDQLMSVAEAMLPSLHFQLHPSCRLLASPFPVDRIWAANQPDAADSVTVDLAAGPVRLLIRRRGDAMAIEPVGDSEFALLTALVQNMPLQAALDAAQVVDANFDLAAFLVQRVSDSTLAGFIVPTSTAIGAAALPGRGQRDQRSRLQKRDLSVNRA</sequence>